<proteinExistence type="predicted"/>
<evidence type="ECO:0000313" key="2">
    <source>
        <dbReference type="Proteomes" id="UP001184614"/>
    </source>
</evidence>
<evidence type="ECO:0008006" key="3">
    <source>
        <dbReference type="Google" id="ProtNLM"/>
    </source>
</evidence>
<keyword evidence="2" id="KW-1185">Reference proteome</keyword>
<sequence>MTIIDRLSKLDGPDRAQDVLIECEFKPWGGYGHRPGKVKGSVVSYFNRSYDHKKQHSTYSAPFYTSDSMDRAKRVAREWWPNCTFQIEDYPEKVRIGIALNRYEGDNSCAEATAPTAGLALCIAILRAKEASSHGE</sequence>
<dbReference type="Proteomes" id="UP001184614">
    <property type="component" value="Unassembled WGS sequence"/>
</dbReference>
<name>A0ABU1M7G0_9HYPH</name>
<reference evidence="1 2" key="1">
    <citation type="submission" date="2023-07" db="EMBL/GenBank/DDBJ databases">
        <title>Sorghum-associated microbial communities from plants grown in Nebraska, USA.</title>
        <authorList>
            <person name="Schachtman D."/>
        </authorList>
    </citation>
    <scope>NUCLEOTIDE SEQUENCE [LARGE SCALE GENOMIC DNA]</scope>
    <source>
        <strain evidence="1 2">DS1730</strain>
    </source>
</reference>
<organism evidence="1 2">
    <name type="scientific">Brucella pseudogrignonensis</name>
    <dbReference type="NCBI Taxonomy" id="419475"/>
    <lineage>
        <taxon>Bacteria</taxon>
        <taxon>Pseudomonadati</taxon>
        <taxon>Pseudomonadota</taxon>
        <taxon>Alphaproteobacteria</taxon>
        <taxon>Hyphomicrobiales</taxon>
        <taxon>Brucellaceae</taxon>
        <taxon>Brucella/Ochrobactrum group</taxon>
        <taxon>Brucella</taxon>
    </lineage>
</organism>
<gene>
    <name evidence="1" type="ORF">J2782_001714</name>
</gene>
<accession>A0ABU1M7G0</accession>
<dbReference type="EMBL" id="JAVDQT010000002">
    <property type="protein sequence ID" value="MDR6431979.1"/>
    <property type="molecule type" value="Genomic_DNA"/>
</dbReference>
<evidence type="ECO:0000313" key="1">
    <source>
        <dbReference type="EMBL" id="MDR6431979.1"/>
    </source>
</evidence>
<dbReference type="RefSeq" id="WP_310011381.1">
    <property type="nucleotide sequence ID" value="NZ_JAVDQT010000002.1"/>
</dbReference>
<protein>
    <recommendedName>
        <fullName evidence="3">Phage ABA sandwich domain-containing protein</fullName>
    </recommendedName>
</protein>
<comment type="caution">
    <text evidence="1">The sequence shown here is derived from an EMBL/GenBank/DDBJ whole genome shotgun (WGS) entry which is preliminary data.</text>
</comment>